<dbReference type="VEuPathDB" id="TriTrypDB:LdBPK_201310.1"/>
<dbReference type="AlphaFoldDB" id="A0A504XH51"/>
<dbReference type="Proteomes" id="UP000318821">
    <property type="component" value="Unassembled WGS sequence"/>
</dbReference>
<dbReference type="VEuPathDB" id="TriTrypDB:LdCL_200017700"/>
<organism evidence="3 4">
    <name type="scientific">Leishmania donovani</name>
    <dbReference type="NCBI Taxonomy" id="5661"/>
    <lineage>
        <taxon>Eukaryota</taxon>
        <taxon>Discoba</taxon>
        <taxon>Euglenozoa</taxon>
        <taxon>Kinetoplastea</taxon>
        <taxon>Metakinetoplastina</taxon>
        <taxon>Trypanosomatida</taxon>
        <taxon>Trypanosomatidae</taxon>
        <taxon>Leishmaniinae</taxon>
        <taxon>Leishmania</taxon>
    </lineage>
</organism>
<reference evidence="2" key="3">
    <citation type="submission" date="2020-06" db="EMBL/GenBank/DDBJ databases">
        <authorList>
            <person name="Camacho E."/>
            <person name="Gonzalez-de la Fuente S."/>
            <person name="Rastrojo A."/>
            <person name="Peiro-Pastor R."/>
            <person name="Solana JC."/>
            <person name="Tabera L."/>
            <person name="Gamarro F."/>
            <person name="Carrasco-Ramiro F."/>
            <person name="Requena JM."/>
            <person name="Aguado B."/>
        </authorList>
    </citation>
    <scope>NUCLEOTIDE SEQUENCE</scope>
</reference>
<name>A0A504XH51_LEIDO</name>
<sequence length="189" mass="20398">MGCGSSAPKADTSASTEEVRALSVDMKTHFANIDPEVLGPHKESAKAKLAFMYGKTANIFLLTTEPFHKPHHQPKPEGEEHAPEDDEKQASAVEEIRWTLFNDGKSDATVEATFFRAEALRPARAHGAAEDAESPVKLEFSDGGCVKAKVSVPAGATVAFVEGPIKGYMWKCMVLDPKTSRFKPALAAE</sequence>
<proteinExistence type="predicted"/>
<evidence type="ECO:0000313" key="3">
    <source>
        <dbReference type="EMBL" id="TPP45450.1"/>
    </source>
</evidence>
<gene>
    <name evidence="3" type="ORF">CGC20_31435</name>
    <name evidence="2" type="ORF">LDHU3_20.1630</name>
</gene>
<dbReference type="SUPFAM" id="SSF101601">
    <property type="entry name" value="Smp-1-like"/>
    <property type="match status" value="1"/>
</dbReference>
<dbReference type="VEuPathDB" id="TriTrypDB:LDHU3_20.1630"/>
<dbReference type="Gene3D" id="2.60.40.1180">
    <property type="entry name" value="Golgi alpha-mannosidase II"/>
    <property type="match status" value="1"/>
</dbReference>
<accession>A0A504XH51</accession>
<reference evidence="3" key="2">
    <citation type="submission" date="2019-02" db="EMBL/GenBank/DDBJ databases">
        <title>FDA dAtabase for Regulatory Grade micrObial Sequences (FDA-ARGOS): Supporting development and validation of Infectious Disease Dx tests.</title>
        <authorList>
            <person name="Duncan R."/>
            <person name="Fisher C."/>
            <person name="Tallon L.J."/>
            <person name="Sadzewicz L."/>
            <person name="Sengamalay N."/>
            <person name="Ott S."/>
            <person name="Godinez A."/>
            <person name="Nagaraj S."/>
            <person name="Nadendla S."/>
            <person name="Sichtig H."/>
        </authorList>
    </citation>
    <scope>NUCLEOTIDE SEQUENCE</scope>
    <source>
        <strain evidence="3">FDAARGOS_360</strain>
    </source>
</reference>
<evidence type="ECO:0000313" key="4">
    <source>
        <dbReference type="Proteomes" id="UP000318821"/>
    </source>
</evidence>
<evidence type="ECO:0000256" key="1">
    <source>
        <dbReference type="SAM" id="MobiDB-lite"/>
    </source>
</evidence>
<dbReference type="InterPro" id="IPR013780">
    <property type="entry name" value="Glyco_hydro_b"/>
</dbReference>
<protein>
    <submittedName>
        <fullName evidence="3">Uncharacterized protein</fullName>
    </submittedName>
</protein>
<dbReference type="EMBL" id="RHLD01000038">
    <property type="protein sequence ID" value="TPP45450.1"/>
    <property type="molecule type" value="Genomic_DNA"/>
</dbReference>
<dbReference type="EMBL" id="LR812640">
    <property type="protein sequence ID" value="CAC5429687.1"/>
    <property type="molecule type" value="Genomic_DNA"/>
</dbReference>
<dbReference type="Proteomes" id="UP000601710">
    <property type="component" value="Chromosome 20"/>
</dbReference>
<reference evidence="4" key="1">
    <citation type="submission" date="2019-02" db="EMBL/GenBank/DDBJ databases">
        <title>FDA dAtabase for Regulatory Grade micrObial Sequences (FDA-ARGOS): Supporting development and validation of Infectious Disease Dx tests.</title>
        <authorList>
            <person name="Duncan R."/>
            <person name="Fisher C."/>
            <person name="Tallon L."/>
            <person name="Sadzewicz L."/>
            <person name="Sengamalay N."/>
            <person name="Ott S."/>
            <person name="Godinez A."/>
            <person name="Nagaraj S."/>
            <person name="Vavikolanu K."/>
            <person name="Vyas G."/>
            <person name="Nadendla S."/>
            <person name="Aluvathingal J."/>
            <person name="Sichtig H."/>
        </authorList>
    </citation>
    <scope>NUCLEOTIDE SEQUENCE [LARGE SCALE GENOMIC DNA]</scope>
    <source>
        <strain evidence="4">FDAARGOS_360</strain>
    </source>
</reference>
<dbReference type="InterPro" id="IPR036310">
    <property type="entry name" value="Smp-1-like_sf"/>
</dbReference>
<feature type="region of interest" description="Disordered" evidence="1">
    <location>
        <begin position="67"/>
        <end position="91"/>
    </location>
</feature>
<evidence type="ECO:0000313" key="2">
    <source>
        <dbReference type="EMBL" id="CAC5429687.1"/>
    </source>
</evidence>